<feature type="chain" id="PRO_5013803635" evidence="1">
    <location>
        <begin position="20"/>
        <end position="142"/>
    </location>
</feature>
<dbReference type="Pfam" id="PF14534">
    <property type="entry name" value="DUF4440"/>
    <property type="match status" value="1"/>
</dbReference>
<dbReference type="AlphaFoldDB" id="A0A2D2DIT7"/>
<dbReference type="Gene3D" id="3.10.450.50">
    <property type="match status" value="1"/>
</dbReference>
<dbReference type="InterPro" id="IPR027843">
    <property type="entry name" value="DUF4440"/>
</dbReference>
<evidence type="ECO:0000313" key="4">
    <source>
        <dbReference type="Proteomes" id="UP000229897"/>
    </source>
</evidence>
<dbReference type="Proteomes" id="UP000229897">
    <property type="component" value="Chromosome"/>
</dbReference>
<protein>
    <submittedName>
        <fullName evidence="3">DUF4440 domain-containing protein</fullName>
    </submittedName>
</protein>
<evidence type="ECO:0000313" key="3">
    <source>
        <dbReference type="EMBL" id="ATQ74894.1"/>
    </source>
</evidence>
<feature type="domain" description="DUF4440" evidence="2">
    <location>
        <begin position="27"/>
        <end position="131"/>
    </location>
</feature>
<dbReference type="RefSeq" id="WP_099874869.1">
    <property type="nucleotide sequence ID" value="NZ_CP024608.1"/>
</dbReference>
<evidence type="ECO:0000256" key="1">
    <source>
        <dbReference type="SAM" id="SignalP"/>
    </source>
</evidence>
<dbReference type="EMBL" id="CP024608">
    <property type="protein sequence ID" value="ATQ74894.1"/>
    <property type="molecule type" value="Genomic_DNA"/>
</dbReference>
<keyword evidence="1" id="KW-0732">Signal</keyword>
<gene>
    <name evidence="3" type="ORF">CR152_10430</name>
</gene>
<evidence type="ECO:0000259" key="2">
    <source>
        <dbReference type="Pfam" id="PF14534"/>
    </source>
</evidence>
<dbReference type="SUPFAM" id="SSF54427">
    <property type="entry name" value="NTF2-like"/>
    <property type="match status" value="1"/>
</dbReference>
<sequence length="142" mass="15634">MRKYVLLAVLGLASLHARAATPSETLAAFHAALHAGDQARAMALLSPDAVIYEAGHIERSRSEYADHHLADDIAFARATTRRVLRHKERIDGNIAIILDETESKGTFKGKKINALGTETALLEKKGDGWVVLHFHWSSRKAK</sequence>
<name>A0A2D2DIT7_9BURK</name>
<keyword evidence="4" id="KW-1185">Reference proteome</keyword>
<dbReference type="OrthoDB" id="6196903at2"/>
<feature type="signal peptide" evidence="1">
    <location>
        <begin position="1"/>
        <end position="19"/>
    </location>
</feature>
<proteinExistence type="predicted"/>
<dbReference type="KEGG" id="mass:CR152_10430"/>
<reference evidence="3" key="1">
    <citation type="submission" date="2017-10" db="EMBL/GenBank/DDBJ databases">
        <title>Massilia psychrophilum sp. nov., a novel purple-pigmented bacterium isolated from Tianshan glacier, Xinjiang Municipality, China.</title>
        <authorList>
            <person name="Wang H."/>
        </authorList>
    </citation>
    <scope>NUCLEOTIDE SEQUENCE [LARGE SCALE GENOMIC DNA]</scope>
    <source>
        <strain evidence="3">B2</strain>
    </source>
</reference>
<accession>A0A2D2DIT7</accession>
<organism evidence="3 4">
    <name type="scientific">Massilia violaceinigra</name>
    <dbReference type="NCBI Taxonomy" id="2045208"/>
    <lineage>
        <taxon>Bacteria</taxon>
        <taxon>Pseudomonadati</taxon>
        <taxon>Pseudomonadota</taxon>
        <taxon>Betaproteobacteria</taxon>
        <taxon>Burkholderiales</taxon>
        <taxon>Oxalobacteraceae</taxon>
        <taxon>Telluria group</taxon>
        <taxon>Massilia</taxon>
    </lineage>
</organism>
<dbReference type="InterPro" id="IPR032710">
    <property type="entry name" value="NTF2-like_dom_sf"/>
</dbReference>